<gene>
    <name evidence="2" type="ORF">JOC28_002139</name>
</gene>
<evidence type="ECO:0000256" key="1">
    <source>
        <dbReference type="ARBA" id="ARBA00022763"/>
    </source>
</evidence>
<protein>
    <recommendedName>
        <fullName evidence="4">ImpB/MucB/SamB family protein</fullName>
    </recommendedName>
</protein>
<dbReference type="SUPFAM" id="SSF56672">
    <property type="entry name" value="DNA/RNA polymerases"/>
    <property type="match status" value="1"/>
</dbReference>
<dbReference type="Proteomes" id="UP000697472">
    <property type="component" value="Unassembled WGS sequence"/>
</dbReference>
<keyword evidence="3" id="KW-1185">Reference proteome</keyword>
<dbReference type="EMBL" id="JAFBEH010000091">
    <property type="protein sequence ID" value="MBM7643805.1"/>
    <property type="molecule type" value="Genomic_DNA"/>
</dbReference>
<dbReference type="InterPro" id="IPR043502">
    <property type="entry name" value="DNA/RNA_pol_sf"/>
</dbReference>
<reference evidence="2 3" key="1">
    <citation type="submission" date="2021-01" db="EMBL/GenBank/DDBJ databases">
        <title>Genomic Encyclopedia of Type Strains, Phase IV (KMG-IV): sequencing the most valuable type-strain genomes for metagenomic binning, comparative biology and taxonomic classification.</title>
        <authorList>
            <person name="Goeker M."/>
        </authorList>
    </citation>
    <scope>NUCLEOTIDE SEQUENCE [LARGE SCALE GENOMIC DNA]</scope>
    <source>
        <strain evidence="2 3">DSM 27382</strain>
    </source>
</reference>
<evidence type="ECO:0000313" key="2">
    <source>
        <dbReference type="EMBL" id="MBM7643805.1"/>
    </source>
</evidence>
<accession>A0ABS2PUW2</accession>
<evidence type="ECO:0000313" key="3">
    <source>
        <dbReference type="Proteomes" id="UP000697472"/>
    </source>
</evidence>
<sequence length="93" mass="10598">MTLIDYSREPKSDIAFIDMKSFYASVECVSRNLHPLKTPLCVMSRADHSNGLILASSPSFKSIFGKDNVGRSSDLPFDIKSRRFNYAWARKTY</sequence>
<proteinExistence type="predicted"/>
<name>A0ABS2PUW2_9STRE</name>
<keyword evidence="1" id="KW-0227">DNA damage</keyword>
<evidence type="ECO:0008006" key="4">
    <source>
        <dbReference type="Google" id="ProtNLM"/>
    </source>
</evidence>
<comment type="caution">
    <text evidence="2">The sequence shown here is derived from an EMBL/GenBank/DDBJ whole genome shotgun (WGS) entry which is preliminary data.</text>
</comment>
<organism evidence="2 3">
    <name type="scientific">Streptococcus loxodontisalivarius</name>
    <dbReference type="NCBI Taxonomy" id="1349415"/>
    <lineage>
        <taxon>Bacteria</taxon>
        <taxon>Bacillati</taxon>
        <taxon>Bacillota</taxon>
        <taxon>Bacilli</taxon>
        <taxon>Lactobacillales</taxon>
        <taxon>Streptococcaceae</taxon>
        <taxon>Streptococcus</taxon>
    </lineage>
</organism>